<name>A0A1U8A7B3_NELNU</name>
<organism evidence="2 4">
    <name type="scientific">Nelumbo nucifera</name>
    <name type="common">Sacred lotus</name>
    <dbReference type="NCBI Taxonomy" id="4432"/>
    <lineage>
        <taxon>Eukaryota</taxon>
        <taxon>Viridiplantae</taxon>
        <taxon>Streptophyta</taxon>
        <taxon>Embryophyta</taxon>
        <taxon>Tracheophyta</taxon>
        <taxon>Spermatophyta</taxon>
        <taxon>Magnoliopsida</taxon>
        <taxon>Proteales</taxon>
        <taxon>Nelumbonaceae</taxon>
        <taxon>Nelumbo</taxon>
    </lineage>
</organism>
<sequence length="329" mass="37108">MVLPKQLDPLGRMERLIHWHGRAGLDSTGMAANSHDSKRYGRRQNNMLSGFPCRSGSSEAGKGENRPPHQRPACKKENSCKSTTTSVHRKVHFLSGEAHMASLLLLTASTLLCKLWPCRSHRHIWSNCKRLDPSIQDHKQRLENRPISYPGDWMKADHRPEKPLVIPTFSYASSEPEACKIRDGEHRSNEDSEHGTDGHKRHCLDQAASGGYCFKPVGNSGEPQEQQVQQPVEPTQGEHMAMQVGIRQAVQEEHGVHANVTDNMQMQRGIHAQSSQLQNGWHATIPESKWLCISDIDGKIWALYIITKKRRYQGHRSSYGQKRKGDAPS</sequence>
<proteinExistence type="predicted"/>
<feature type="unsure residue" description="D or N" evidence="4">
    <location>
        <position position="191"/>
    </location>
</feature>
<reference evidence="3 4" key="1">
    <citation type="submission" date="2025-04" db="UniProtKB">
        <authorList>
            <consortium name="RefSeq"/>
        </authorList>
    </citation>
    <scope>IDENTIFICATION</scope>
</reference>
<evidence type="ECO:0000313" key="5">
    <source>
        <dbReference type="RefSeq" id="XP_010262441.1"/>
    </source>
</evidence>
<dbReference type="AlphaFoldDB" id="A0A1U8A7B3"/>
<evidence type="ECO:0000313" key="2">
    <source>
        <dbReference type="Proteomes" id="UP000189703"/>
    </source>
</evidence>
<dbReference type="RefSeq" id="XP_010262439.1">
    <property type="nucleotide sequence ID" value="XM_010264137.2"/>
</dbReference>
<gene>
    <name evidence="3 4 5" type="primary">LOC104600963</name>
</gene>
<dbReference type="RefSeq" id="XP_010262441.1">
    <property type="nucleotide sequence ID" value="XM_010264139.2"/>
</dbReference>
<protein>
    <submittedName>
        <fullName evidence="3 4">Uncharacterized protein LOC104600963</fullName>
    </submittedName>
</protein>
<dbReference type="Proteomes" id="UP000189703">
    <property type="component" value="Unplaced"/>
</dbReference>
<evidence type="ECO:0000313" key="4">
    <source>
        <dbReference type="RefSeq" id="XP_010262440.1"/>
    </source>
</evidence>
<accession>A0A1U8A7B3</accession>
<dbReference type="KEGG" id="nnu:104600963"/>
<evidence type="ECO:0000313" key="3">
    <source>
        <dbReference type="RefSeq" id="XP_010262439.1"/>
    </source>
</evidence>
<dbReference type="RefSeq" id="XP_010262440.1">
    <property type="nucleotide sequence ID" value="XM_010264138.2"/>
</dbReference>
<feature type="region of interest" description="Disordered" evidence="1">
    <location>
        <begin position="27"/>
        <end position="81"/>
    </location>
</feature>
<evidence type="ECO:0000256" key="1">
    <source>
        <dbReference type="SAM" id="MobiDB-lite"/>
    </source>
</evidence>
<feature type="region of interest" description="Disordered" evidence="1">
    <location>
        <begin position="181"/>
        <end position="202"/>
    </location>
</feature>
<feature type="compositionally biased region" description="Basic and acidic residues" evidence="1">
    <location>
        <begin position="181"/>
        <end position="198"/>
    </location>
</feature>
<keyword evidence="2" id="KW-1185">Reference proteome</keyword>